<proteinExistence type="predicted"/>
<accession>A0A0L0NEK0</accession>
<reference evidence="1 2" key="1">
    <citation type="journal article" date="2015" name="BMC Genomics">
        <title>The genome of the truffle-parasite Tolypocladium ophioglossoides and the evolution of antifungal peptaibiotics.</title>
        <authorList>
            <person name="Quandt C.A."/>
            <person name="Bushley K.E."/>
            <person name="Spatafora J.W."/>
        </authorList>
    </citation>
    <scope>NUCLEOTIDE SEQUENCE [LARGE SCALE GENOMIC DNA]</scope>
    <source>
        <strain evidence="1 2">CBS 100239</strain>
    </source>
</reference>
<evidence type="ECO:0000313" key="1">
    <source>
        <dbReference type="EMBL" id="KND92458.1"/>
    </source>
</evidence>
<name>A0A0L0NEK0_TOLOC</name>
<keyword evidence="2" id="KW-1185">Reference proteome</keyword>
<dbReference type="AlphaFoldDB" id="A0A0L0NEK0"/>
<sequence length="143" mass="15464">MGCEDAVEGVTLCGGVFTYEYVVDGEPGMLSRRSGLVFAGSNGEVGARWGYIGAVCRGPDNAWAEIRQMRARCRVRDAPTRFLTCSWVAAGAQTSHLQSHSRLHSFLVRLMSNLLVGTSACFASRLGWYRLVASKAVVCSLPS</sequence>
<organism evidence="1 2">
    <name type="scientific">Tolypocladium ophioglossoides (strain CBS 100239)</name>
    <name type="common">Snaketongue truffleclub</name>
    <name type="synonym">Elaphocordyceps ophioglossoides</name>
    <dbReference type="NCBI Taxonomy" id="1163406"/>
    <lineage>
        <taxon>Eukaryota</taxon>
        <taxon>Fungi</taxon>
        <taxon>Dikarya</taxon>
        <taxon>Ascomycota</taxon>
        <taxon>Pezizomycotina</taxon>
        <taxon>Sordariomycetes</taxon>
        <taxon>Hypocreomycetidae</taxon>
        <taxon>Hypocreales</taxon>
        <taxon>Ophiocordycipitaceae</taxon>
        <taxon>Tolypocladium</taxon>
    </lineage>
</organism>
<gene>
    <name evidence="1" type="ORF">TOPH_02710</name>
</gene>
<evidence type="ECO:0000313" key="2">
    <source>
        <dbReference type="Proteomes" id="UP000036947"/>
    </source>
</evidence>
<dbReference type="EMBL" id="LFRF01000005">
    <property type="protein sequence ID" value="KND92458.1"/>
    <property type="molecule type" value="Genomic_DNA"/>
</dbReference>
<comment type="caution">
    <text evidence="1">The sequence shown here is derived from an EMBL/GenBank/DDBJ whole genome shotgun (WGS) entry which is preliminary data.</text>
</comment>
<dbReference type="Proteomes" id="UP000036947">
    <property type="component" value="Unassembled WGS sequence"/>
</dbReference>
<protein>
    <submittedName>
        <fullName evidence="1">Uncharacterized protein</fullName>
    </submittedName>
</protein>